<dbReference type="EMBL" id="QMIG01000006">
    <property type="protein sequence ID" value="RAW15435.1"/>
    <property type="molecule type" value="Genomic_DNA"/>
</dbReference>
<keyword evidence="4" id="KW-0472">Membrane</keyword>
<evidence type="ECO:0000256" key="2">
    <source>
        <dbReference type="ARBA" id="ARBA00023034"/>
    </source>
</evidence>
<reference evidence="5 6" key="1">
    <citation type="submission" date="2018-06" db="EMBL/GenBank/DDBJ databases">
        <title>Phytoactinopolyspora halophila sp. nov., a novel halophilic actinomycete isolated from a saline soil in China.</title>
        <authorList>
            <person name="Tang S.-K."/>
        </authorList>
    </citation>
    <scope>NUCLEOTIDE SEQUENCE [LARGE SCALE GENOMIC DNA]</scope>
    <source>
        <strain evidence="5 6">YIM 96934</strain>
    </source>
</reference>
<evidence type="ECO:0000313" key="5">
    <source>
        <dbReference type="EMBL" id="RAW15435.1"/>
    </source>
</evidence>
<dbReference type="GO" id="GO:0007030">
    <property type="term" value="P:Golgi organization"/>
    <property type="evidence" value="ECO:0007669"/>
    <property type="project" value="TreeGrafter"/>
</dbReference>
<evidence type="ECO:0000313" key="6">
    <source>
        <dbReference type="Proteomes" id="UP000250462"/>
    </source>
</evidence>
<protein>
    <recommendedName>
        <fullName evidence="7">GPP34 family phosphoprotein</fullName>
    </recommendedName>
</protein>
<dbReference type="GO" id="GO:0012505">
    <property type="term" value="C:endomembrane system"/>
    <property type="evidence" value="ECO:0007669"/>
    <property type="project" value="UniProtKB-ARBA"/>
</dbReference>
<dbReference type="GO" id="GO:0048194">
    <property type="term" value="P:Golgi vesicle budding"/>
    <property type="evidence" value="ECO:0007669"/>
    <property type="project" value="TreeGrafter"/>
</dbReference>
<dbReference type="Gene3D" id="1.10.3630.10">
    <property type="entry name" value="yeast vps74-n-term truncation variant domain like"/>
    <property type="match status" value="1"/>
</dbReference>
<dbReference type="GO" id="GO:0005829">
    <property type="term" value="C:cytosol"/>
    <property type="evidence" value="ECO:0007669"/>
    <property type="project" value="TreeGrafter"/>
</dbReference>
<proteinExistence type="predicted"/>
<dbReference type="GO" id="GO:0070273">
    <property type="term" value="F:phosphatidylinositol-4-phosphate binding"/>
    <property type="evidence" value="ECO:0007669"/>
    <property type="project" value="InterPro"/>
</dbReference>
<dbReference type="AlphaFoldDB" id="A0A329QSZ8"/>
<keyword evidence="3" id="KW-0446">Lipid-binding</keyword>
<comment type="caution">
    <text evidence="5">The sequence shown here is derived from an EMBL/GenBank/DDBJ whole genome shotgun (WGS) entry which is preliminary data.</text>
</comment>
<name>A0A329QSZ8_9ACTN</name>
<accession>A0A329QSZ8</accession>
<dbReference type="Proteomes" id="UP000250462">
    <property type="component" value="Unassembled WGS sequence"/>
</dbReference>
<comment type="subcellular location">
    <subcellularLocation>
        <location evidence="1">Golgi apparatus membrane</location>
        <topology evidence="1">Peripheral membrane protein</topology>
        <orientation evidence="1">Cytoplasmic side</orientation>
    </subcellularLocation>
</comment>
<evidence type="ECO:0000256" key="4">
    <source>
        <dbReference type="ARBA" id="ARBA00023136"/>
    </source>
</evidence>
<dbReference type="Pfam" id="PF05719">
    <property type="entry name" value="GPP34"/>
    <property type="match status" value="1"/>
</dbReference>
<dbReference type="PANTHER" id="PTHR12704">
    <property type="entry name" value="TRANS-GOLGI PROTEIN GMX33"/>
    <property type="match status" value="1"/>
</dbReference>
<evidence type="ECO:0008006" key="7">
    <source>
        <dbReference type="Google" id="ProtNLM"/>
    </source>
</evidence>
<keyword evidence="2" id="KW-0333">Golgi apparatus</keyword>
<dbReference type="GO" id="GO:0006890">
    <property type="term" value="P:retrograde vesicle-mediated transport, Golgi to endoplasmic reticulum"/>
    <property type="evidence" value="ECO:0007669"/>
    <property type="project" value="TreeGrafter"/>
</dbReference>
<dbReference type="PANTHER" id="PTHR12704:SF2">
    <property type="entry name" value="GOLGI PHOSPHOPROTEIN 3 HOMOLOG SAURON"/>
    <property type="match status" value="1"/>
</dbReference>
<evidence type="ECO:0000256" key="1">
    <source>
        <dbReference type="ARBA" id="ARBA00004255"/>
    </source>
</evidence>
<dbReference type="InterPro" id="IPR038261">
    <property type="entry name" value="GPP34-like_sf"/>
</dbReference>
<evidence type="ECO:0000256" key="3">
    <source>
        <dbReference type="ARBA" id="ARBA00023121"/>
    </source>
</evidence>
<dbReference type="InterPro" id="IPR008628">
    <property type="entry name" value="GPP34-like"/>
</dbReference>
<gene>
    <name evidence="5" type="ORF">DPM12_09315</name>
</gene>
<sequence length="243" mass="26214">MVGSVHSAGSEMLVTDTRLTLPEELILLGWDDGRGRNRYTQNLPMLVAGASVLELVLRDALTIEKDRVHASNTRLDHHALDRVLQEIREDSKQRSIKNWVQRLGHSRWLRGMLLEQLTERGIVRDESSRVLGLFPWSRHPVADSATVTALRERMARALTQEEPVSDARDAALGGLAHSAGGSLIRRLVPREQRQAARRRAKALSKGEAVSADVAKAIGETNAGVMAAAAAAVAAASASAGGGS</sequence>
<keyword evidence="6" id="KW-1185">Reference proteome</keyword>
<organism evidence="5 6">
    <name type="scientific">Phytoactinopolyspora halophila</name>
    <dbReference type="NCBI Taxonomy" id="1981511"/>
    <lineage>
        <taxon>Bacteria</taxon>
        <taxon>Bacillati</taxon>
        <taxon>Actinomycetota</taxon>
        <taxon>Actinomycetes</taxon>
        <taxon>Jiangellales</taxon>
        <taxon>Jiangellaceae</taxon>
        <taxon>Phytoactinopolyspora</taxon>
    </lineage>
</organism>
<dbReference type="GO" id="GO:0043001">
    <property type="term" value="P:Golgi to plasma membrane protein transport"/>
    <property type="evidence" value="ECO:0007669"/>
    <property type="project" value="TreeGrafter"/>
</dbReference>